<evidence type="ECO:0000256" key="2">
    <source>
        <dbReference type="ARBA" id="ARBA00022676"/>
    </source>
</evidence>
<evidence type="ECO:0000256" key="1">
    <source>
        <dbReference type="ARBA" id="ARBA00006739"/>
    </source>
</evidence>
<keyword evidence="8" id="KW-1185">Reference proteome</keyword>
<name>A0A3D9ZK37_9ACTN</name>
<dbReference type="GO" id="GO:0016757">
    <property type="term" value="F:glycosyltransferase activity"/>
    <property type="evidence" value="ECO:0007669"/>
    <property type="project" value="UniProtKB-KW"/>
</dbReference>
<keyword evidence="3 7" id="KW-0808">Transferase</keyword>
<feature type="transmembrane region" description="Helical" evidence="5">
    <location>
        <begin position="771"/>
        <end position="791"/>
    </location>
</feature>
<dbReference type="EMBL" id="QUMQ01000001">
    <property type="protein sequence ID" value="REF96924.1"/>
    <property type="molecule type" value="Genomic_DNA"/>
</dbReference>
<evidence type="ECO:0000313" key="8">
    <source>
        <dbReference type="Proteomes" id="UP000256913"/>
    </source>
</evidence>
<evidence type="ECO:0000256" key="4">
    <source>
        <dbReference type="SAM" id="MobiDB-lite"/>
    </source>
</evidence>
<accession>A0A3D9ZK37</accession>
<dbReference type="RefSeq" id="WP_239097301.1">
    <property type="nucleotide sequence ID" value="NZ_BONB01000026.1"/>
</dbReference>
<feature type="domain" description="NodB homology" evidence="6">
    <location>
        <begin position="210"/>
        <end position="397"/>
    </location>
</feature>
<feature type="compositionally biased region" description="Pro residues" evidence="4">
    <location>
        <begin position="114"/>
        <end position="123"/>
    </location>
</feature>
<keyword evidence="5" id="KW-1133">Transmembrane helix</keyword>
<dbReference type="Pfam" id="PF01522">
    <property type="entry name" value="Polysacc_deac_1"/>
    <property type="match status" value="1"/>
</dbReference>
<proteinExistence type="inferred from homology"/>
<evidence type="ECO:0000313" key="7">
    <source>
        <dbReference type="EMBL" id="REF96924.1"/>
    </source>
</evidence>
<evidence type="ECO:0000256" key="5">
    <source>
        <dbReference type="SAM" id="Phobius"/>
    </source>
</evidence>
<dbReference type="Gene3D" id="3.20.20.370">
    <property type="entry name" value="Glycoside hydrolase/deacetylase"/>
    <property type="match status" value="1"/>
</dbReference>
<dbReference type="CDD" id="cd06423">
    <property type="entry name" value="CESA_like"/>
    <property type="match status" value="1"/>
</dbReference>
<feature type="transmembrane region" description="Helical" evidence="5">
    <location>
        <begin position="448"/>
        <end position="470"/>
    </location>
</feature>
<dbReference type="SUPFAM" id="SSF88713">
    <property type="entry name" value="Glycoside hydrolase/deacetylase"/>
    <property type="match status" value="1"/>
</dbReference>
<keyword evidence="5" id="KW-0472">Membrane</keyword>
<evidence type="ECO:0000256" key="3">
    <source>
        <dbReference type="ARBA" id="ARBA00022679"/>
    </source>
</evidence>
<protein>
    <submittedName>
        <fullName evidence="7">Cellulose synthase/poly-beta-1,6-N-acetylglucosamine synthase-like glycosyltransferase</fullName>
    </submittedName>
</protein>
<dbReference type="GO" id="GO:0016810">
    <property type="term" value="F:hydrolase activity, acting on carbon-nitrogen (but not peptide) bonds"/>
    <property type="evidence" value="ECO:0007669"/>
    <property type="project" value="InterPro"/>
</dbReference>
<evidence type="ECO:0000259" key="6">
    <source>
        <dbReference type="PROSITE" id="PS51677"/>
    </source>
</evidence>
<dbReference type="SUPFAM" id="SSF53448">
    <property type="entry name" value="Nucleotide-diphospho-sugar transferases"/>
    <property type="match status" value="1"/>
</dbReference>
<dbReference type="Pfam" id="PF13641">
    <property type="entry name" value="Glyco_tranf_2_3"/>
    <property type="match status" value="1"/>
</dbReference>
<feature type="region of interest" description="Disordered" evidence="4">
    <location>
        <begin position="109"/>
        <end position="138"/>
    </location>
</feature>
<dbReference type="GO" id="GO:0005975">
    <property type="term" value="P:carbohydrate metabolic process"/>
    <property type="evidence" value="ECO:0007669"/>
    <property type="project" value="InterPro"/>
</dbReference>
<dbReference type="Gene3D" id="3.90.550.10">
    <property type="entry name" value="Spore Coat Polysaccharide Biosynthesis Protein SpsA, Chain A"/>
    <property type="match status" value="1"/>
</dbReference>
<feature type="transmembrane region" description="Helical" evidence="5">
    <location>
        <begin position="145"/>
        <end position="165"/>
    </location>
</feature>
<dbReference type="Proteomes" id="UP000256913">
    <property type="component" value="Unassembled WGS sequence"/>
</dbReference>
<feature type="region of interest" description="Disordered" evidence="4">
    <location>
        <begin position="1"/>
        <end position="82"/>
    </location>
</feature>
<dbReference type="PANTHER" id="PTHR43630">
    <property type="entry name" value="POLY-BETA-1,6-N-ACETYL-D-GLUCOSAMINE SYNTHASE"/>
    <property type="match status" value="1"/>
</dbReference>
<feature type="transmembrane region" description="Helical" evidence="5">
    <location>
        <begin position="739"/>
        <end position="765"/>
    </location>
</feature>
<dbReference type="InterPro" id="IPR029044">
    <property type="entry name" value="Nucleotide-diphossugar_trans"/>
</dbReference>
<organism evidence="7 8">
    <name type="scientific">Asanoa ferruginea</name>
    <dbReference type="NCBI Taxonomy" id="53367"/>
    <lineage>
        <taxon>Bacteria</taxon>
        <taxon>Bacillati</taxon>
        <taxon>Actinomycetota</taxon>
        <taxon>Actinomycetes</taxon>
        <taxon>Micromonosporales</taxon>
        <taxon>Micromonosporaceae</taxon>
        <taxon>Asanoa</taxon>
    </lineage>
</organism>
<dbReference type="PANTHER" id="PTHR43630:SF1">
    <property type="entry name" value="POLY-BETA-1,6-N-ACETYL-D-GLUCOSAMINE SYNTHASE"/>
    <property type="match status" value="1"/>
</dbReference>
<dbReference type="InterPro" id="IPR002509">
    <property type="entry name" value="NODB_dom"/>
</dbReference>
<gene>
    <name evidence="7" type="ORF">DFJ67_2918</name>
</gene>
<keyword evidence="5" id="KW-0812">Transmembrane</keyword>
<sequence>MSAPTLDPQDGLAGAAGEPVRGKATVPAGMKIGPHYPPMAEGPADDEDTQPIPDADPIPEPPATGRATVPGDQPPHWPLNTSRTATGIARAVPGQRAIGQVDPAPLASTAVALAPPPPPPPIDVSPGTTTPPRKPSRRVVPRPKWVVAAVLVFVFVSLLLVEAYANARFAPDHVGEAGDATIVPEQIVDGGPIINAAPGQTPRSYRLPPKTIALTFDDGPDPVWTPRVMAALDRYNAKATFFVVGSQVVRYPDEAANLVSKGHELGVHTFTHPDVANLPGWRRRMEYSQTQLALAEAAGVRTSLLRFPYSSRVDAIDDASWNLITQAGTFGYVTVVNDLDSDDWARPGIDRIIENMTPKDDAGAVILMHDAGGDRAQTVQALDRFIPMMQAKGYAFVTVTDGLQRTLADPETGAAPTVLRNPPASAEDEQRGMALASAVRIADWSLDFFAILFLVVGALTLARTLLLFVLSGRQARRRRGAFTWGPPVTEKVSVIVPAYNEREGIESAVSSLASGDHPGGIEVIVVDDGSTDGTADIAEALGLPNVRVIRKPNGGKSSALNTGVAAASANIVVMVDGDTVFEEDSVRQLVQPFADPEVGAVAGNVKVGNRKSLVARWQHIEYVIGFNLDRRLYEALRCMPTVPGAIGAWRKDALLAIGGMSDDTLAEDTDVTIAFCRAGWKVVYEGRARAWTEAPASLGQLWRQRYRWSYGTMQAMWKHRRAVVDDGPSGRFGRRGLPFLALFGIALPLLAPVIDLLAVYGVLFAGRTETVLAWLAMLGMQLVTGVVAFKLDKERLTPLWTLPLQQFAYRQLMYLVLIQSLVTALTGGRLRWHKLVRTGEAAVHN</sequence>
<dbReference type="PROSITE" id="PS51677">
    <property type="entry name" value="NODB"/>
    <property type="match status" value="1"/>
</dbReference>
<dbReference type="InterPro" id="IPR011330">
    <property type="entry name" value="Glyco_hydro/deAcase_b/a-brl"/>
</dbReference>
<comment type="caution">
    <text evidence="7">The sequence shown here is derived from an EMBL/GenBank/DDBJ whole genome shotgun (WGS) entry which is preliminary data.</text>
</comment>
<dbReference type="AlphaFoldDB" id="A0A3D9ZK37"/>
<keyword evidence="2" id="KW-0328">Glycosyltransferase</keyword>
<reference evidence="7 8" key="1">
    <citation type="submission" date="2018-08" db="EMBL/GenBank/DDBJ databases">
        <title>Sequencing the genomes of 1000 actinobacteria strains.</title>
        <authorList>
            <person name="Klenk H.-P."/>
        </authorList>
    </citation>
    <scope>NUCLEOTIDE SEQUENCE [LARGE SCALE GENOMIC DNA]</scope>
    <source>
        <strain evidence="7 8">DSM 44099</strain>
    </source>
</reference>
<comment type="similarity">
    <text evidence="1">Belongs to the glycosyltransferase 2 family.</text>
</comment>